<dbReference type="InterPro" id="IPR036968">
    <property type="entry name" value="Enolpyruvate_Tfrase_sf"/>
</dbReference>
<dbReference type="GO" id="GO:0005737">
    <property type="term" value="C:cytoplasm"/>
    <property type="evidence" value="ECO:0007669"/>
    <property type="project" value="UniProtKB-SubCell"/>
</dbReference>
<evidence type="ECO:0000256" key="7">
    <source>
        <dbReference type="ARBA" id="ARBA00023141"/>
    </source>
</evidence>
<feature type="binding site" evidence="9">
    <location>
        <position position="170"/>
    </location>
    <ligand>
        <name>3-phosphoshikimate</name>
        <dbReference type="ChEBI" id="CHEBI:145989"/>
    </ligand>
</feature>
<dbReference type="HAMAP" id="MF_00210">
    <property type="entry name" value="EPSP_synth"/>
    <property type="match status" value="1"/>
</dbReference>
<keyword evidence="12" id="KW-1185">Reference proteome</keyword>
<feature type="binding site" evidence="9">
    <location>
        <position position="317"/>
    </location>
    <ligand>
        <name>3-phosphoshikimate</name>
        <dbReference type="ChEBI" id="CHEBI:145989"/>
    </ligand>
</feature>
<evidence type="ECO:0000259" key="10">
    <source>
        <dbReference type="Pfam" id="PF00275"/>
    </source>
</evidence>
<dbReference type="InterPro" id="IPR001986">
    <property type="entry name" value="Enolpyruvate_Tfrase_dom"/>
</dbReference>
<comment type="caution">
    <text evidence="11">The sequence shown here is derived from an EMBL/GenBank/DDBJ whole genome shotgun (WGS) entry which is preliminary data.</text>
</comment>
<dbReference type="InterPro" id="IPR006264">
    <property type="entry name" value="EPSP_synthase"/>
</dbReference>
<evidence type="ECO:0000256" key="1">
    <source>
        <dbReference type="ARBA" id="ARBA00002174"/>
    </source>
</evidence>
<dbReference type="GO" id="GO:0003866">
    <property type="term" value="F:3-phosphoshikimate 1-carboxyvinyltransferase activity"/>
    <property type="evidence" value="ECO:0007669"/>
    <property type="project" value="UniProtKB-UniRule"/>
</dbReference>
<evidence type="ECO:0000256" key="8">
    <source>
        <dbReference type="ARBA" id="ARBA00044633"/>
    </source>
</evidence>
<keyword evidence="5 9" id="KW-0028">Amino-acid biosynthesis</keyword>
<comment type="caution">
    <text evidence="9">Lacks conserved residue(s) required for the propagation of feature annotation.</text>
</comment>
<dbReference type="NCBIfam" id="TIGR01356">
    <property type="entry name" value="aroA"/>
    <property type="match status" value="1"/>
</dbReference>
<comment type="function">
    <text evidence="1 9">Catalyzes the transfer of the enolpyruvyl moiety of phosphoenolpyruvate (PEP) to the 5-hydroxyl of shikimate-3-phosphate (S3P) to produce enolpyruvyl shikimate-3-phosphate and inorganic phosphate.</text>
</comment>
<evidence type="ECO:0000256" key="5">
    <source>
        <dbReference type="ARBA" id="ARBA00022605"/>
    </source>
</evidence>
<keyword evidence="6 9" id="KW-0808">Transferase</keyword>
<organism evidence="11 12">
    <name type="scientific">Petrotoga halophila DSM 16923</name>
    <dbReference type="NCBI Taxonomy" id="1122953"/>
    <lineage>
        <taxon>Bacteria</taxon>
        <taxon>Thermotogati</taxon>
        <taxon>Thermotogota</taxon>
        <taxon>Thermotogae</taxon>
        <taxon>Petrotogales</taxon>
        <taxon>Petrotogaceae</taxon>
        <taxon>Petrotoga</taxon>
    </lineage>
</organism>
<dbReference type="PROSITE" id="PS00885">
    <property type="entry name" value="EPSP_SYNTHASE_2"/>
    <property type="match status" value="1"/>
</dbReference>
<evidence type="ECO:0000256" key="2">
    <source>
        <dbReference type="ARBA" id="ARBA00004811"/>
    </source>
</evidence>
<dbReference type="AlphaFoldDB" id="A0A2S5EH14"/>
<dbReference type="InterPro" id="IPR023193">
    <property type="entry name" value="EPSP_synthase_CS"/>
</dbReference>
<dbReference type="GO" id="GO:0008652">
    <property type="term" value="P:amino acid biosynthetic process"/>
    <property type="evidence" value="ECO:0007669"/>
    <property type="project" value="UniProtKB-KW"/>
</dbReference>
<feature type="binding site" evidence="9">
    <location>
        <position position="26"/>
    </location>
    <ligand>
        <name>3-phosphoshikimate</name>
        <dbReference type="ChEBI" id="CHEBI:145989"/>
    </ligand>
</feature>
<feature type="binding site" evidence="9">
    <location>
        <position position="170"/>
    </location>
    <ligand>
        <name>phosphoenolpyruvate</name>
        <dbReference type="ChEBI" id="CHEBI:58702"/>
    </ligand>
</feature>
<dbReference type="InterPro" id="IPR013792">
    <property type="entry name" value="RNA3'P_cycl/enolpyr_Trfase_a/b"/>
</dbReference>
<accession>A0A2S5EH14</accession>
<dbReference type="CDD" id="cd01556">
    <property type="entry name" value="EPSP_synthase"/>
    <property type="match status" value="1"/>
</dbReference>
<sequence length="433" mass="47404">MKIEVTPTENINAEITLPGDKSISHRALIIGSLAEGETKIHNFLSSEDTLSTLNILNSIGADIKQISKDEVIVEGKGKDNFIEPSNVLNAKNSGTTTRLMMGVLSAQNFYSVITGDDSLRERPMKRVIDPLSKMGGRFFARKNGEFAPITILGTKDISPIVYKTPVASAQVKSAILLAGLYAKGETKVIEPAKSRDHTERMLKYFGADIIQKDTTVVIQGLTNNLKGREFFVPGDISSASFFIVAALITKNSTLLIKNVGINPTRTGILSVLKMMGADIDIINEKTLNNESVGDLLVKSSSLKGVEIKGEMIPLIIDEIPILAIAATQAKGKTTIKDAKELRYKETDRIKAITRELKKLGIDVLEKEDGFDIIGSQKIQGNCTCESYNDHRIAMSLAIAGLIADNPIEIDNFECVNISFPEFTEIFEKIRSKR</sequence>
<dbReference type="GO" id="GO:0009423">
    <property type="term" value="P:chorismate biosynthetic process"/>
    <property type="evidence" value="ECO:0007669"/>
    <property type="project" value="UniProtKB-UniRule"/>
</dbReference>
<evidence type="ECO:0000256" key="9">
    <source>
        <dbReference type="HAMAP-Rule" id="MF_00210"/>
    </source>
</evidence>
<comment type="catalytic activity">
    <reaction evidence="8">
        <text>3-phosphoshikimate + phosphoenolpyruvate = 5-O-(1-carboxyvinyl)-3-phosphoshikimate + phosphate</text>
        <dbReference type="Rhea" id="RHEA:21256"/>
        <dbReference type="ChEBI" id="CHEBI:43474"/>
        <dbReference type="ChEBI" id="CHEBI:57701"/>
        <dbReference type="ChEBI" id="CHEBI:58702"/>
        <dbReference type="ChEBI" id="CHEBI:145989"/>
        <dbReference type="EC" id="2.5.1.19"/>
    </reaction>
    <physiologicalReaction direction="left-to-right" evidence="8">
        <dbReference type="Rhea" id="RHEA:21257"/>
    </physiologicalReaction>
</comment>
<feature type="active site" description="Proton acceptor" evidence="9">
    <location>
        <position position="317"/>
    </location>
</feature>
<feature type="domain" description="Enolpyruvate transferase" evidence="10">
    <location>
        <begin position="6"/>
        <end position="424"/>
    </location>
</feature>
<feature type="binding site" evidence="9">
    <location>
        <position position="348"/>
    </location>
    <ligand>
        <name>phosphoenolpyruvate</name>
        <dbReference type="ChEBI" id="CHEBI:58702"/>
    </ligand>
</feature>
<dbReference type="EC" id="2.5.1.19" evidence="9"/>
<dbReference type="PANTHER" id="PTHR21090">
    <property type="entry name" value="AROM/DEHYDROQUINATE SYNTHASE"/>
    <property type="match status" value="1"/>
</dbReference>
<comment type="subunit">
    <text evidence="9">Monomer.</text>
</comment>
<dbReference type="FunFam" id="3.65.10.10:FF:000006">
    <property type="entry name" value="3-phosphoshikimate 1-carboxyvinyltransferase"/>
    <property type="match status" value="1"/>
</dbReference>
<dbReference type="PANTHER" id="PTHR21090:SF5">
    <property type="entry name" value="PENTAFUNCTIONAL AROM POLYPEPTIDE"/>
    <property type="match status" value="1"/>
</dbReference>
<feature type="binding site" evidence="9">
    <location>
        <position position="344"/>
    </location>
    <ligand>
        <name>3-phosphoshikimate</name>
        <dbReference type="ChEBI" id="CHEBI:145989"/>
    </ligand>
</feature>
<dbReference type="RefSeq" id="WP_103898755.1">
    <property type="nucleotide sequence ID" value="NZ_JALY01000167.1"/>
</dbReference>
<feature type="binding site" evidence="9">
    <location>
        <position position="168"/>
    </location>
    <ligand>
        <name>3-phosphoshikimate</name>
        <dbReference type="ChEBI" id="CHEBI:145989"/>
    </ligand>
</feature>
<feature type="binding site" evidence="9">
    <location>
        <position position="94"/>
    </location>
    <ligand>
        <name>phosphoenolpyruvate</name>
        <dbReference type="ChEBI" id="CHEBI:58702"/>
    </ligand>
</feature>
<dbReference type="Proteomes" id="UP000236950">
    <property type="component" value="Unassembled WGS sequence"/>
</dbReference>
<gene>
    <name evidence="9" type="primary">aroA</name>
    <name evidence="11" type="ORF">AA81_08050</name>
</gene>
<evidence type="ECO:0000256" key="6">
    <source>
        <dbReference type="ARBA" id="ARBA00022679"/>
    </source>
</evidence>
<keyword evidence="4 9" id="KW-0963">Cytoplasm</keyword>
<evidence type="ECO:0000256" key="3">
    <source>
        <dbReference type="ARBA" id="ARBA00009948"/>
    </source>
</evidence>
<dbReference type="PROSITE" id="PS00104">
    <property type="entry name" value="EPSP_SYNTHASE_1"/>
    <property type="match status" value="1"/>
</dbReference>
<dbReference type="Pfam" id="PF00275">
    <property type="entry name" value="EPSP_synthase"/>
    <property type="match status" value="1"/>
</dbReference>
<reference evidence="11 12" key="1">
    <citation type="submission" date="2014-01" db="EMBL/GenBank/DDBJ databases">
        <title>Comparative genomics of Petrotoga.</title>
        <authorList>
            <person name="Chow K."/>
            <person name="Charchuk R."/>
            <person name="Nesbo C.L."/>
        </authorList>
    </citation>
    <scope>NUCLEOTIDE SEQUENCE [LARGE SCALE GENOMIC DNA]</scope>
    <source>
        <strain evidence="11 12">DSM 16923</strain>
    </source>
</reference>
<feature type="binding site" evidence="9">
    <location>
        <position position="21"/>
    </location>
    <ligand>
        <name>3-phosphoshikimate</name>
        <dbReference type="ChEBI" id="CHEBI:145989"/>
    </ligand>
</feature>
<dbReference type="SUPFAM" id="SSF55205">
    <property type="entry name" value="EPT/RTPC-like"/>
    <property type="match status" value="1"/>
</dbReference>
<feature type="binding site" evidence="9">
    <location>
        <position position="21"/>
    </location>
    <ligand>
        <name>phosphoenolpyruvate</name>
        <dbReference type="ChEBI" id="CHEBI:58702"/>
    </ligand>
</feature>
<feature type="binding site" evidence="9">
    <location>
        <position position="22"/>
    </location>
    <ligand>
        <name>3-phosphoshikimate</name>
        <dbReference type="ChEBI" id="CHEBI:145989"/>
    </ligand>
</feature>
<comment type="subcellular location">
    <subcellularLocation>
        <location evidence="9">Cytoplasm</location>
    </subcellularLocation>
</comment>
<dbReference type="FunFam" id="3.65.10.10:FF:000005">
    <property type="entry name" value="3-phosphoshikimate 1-carboxyvinyltransferase"/>
    <property type="match status" value="1"/>
</dbReference>
<feature type="binding site" evidence="9">
    <location>
        <position position="391"/>
    </location>
    <ligand>
        <name>phosphoenolpyruvate</name>
        <dbReference type="ChEBI" id="CHEBI:58702"/>
    </ligand>
</feature>
<name>A0A2S5EH14_9BACT</name>
<dbReference type="EMBL" id="JALY01000167">
    <property type="protein sequence ID" value="POZ92288.1"/>
    <property type="molecule type" value="Genomic_DNA"/>
</dbReference>
<keyword evidence="7 9" id="KW-0057">Aromatic amino acid biosynthesis</keyword>
<evidence type="ECO:0000313" key="11">
    <source>
        <dbReference type="EMBL" id="POZ92288.1"/>
    </source>
</evidence>
<dbReference type="Gene3D" id="3.65.10.10">
    <property type="entry name" value="Enolpyruvate transferase domain"/>
    <property type="match status" value="2"/>
</dbReference>
<protein>
    <recommendedName>
        <fullName evidence="9">3-phosphoshikimate 1-carboxyvinyltransferase</fullName>
        <ecNumber evidence="9">2.5.1.19</ecNumber>
    </recommendedName>
    <alternativeName>
        <fullName evidence="9">5-enolpyruvylshikimate-3-phosphate synthase</fullName>
        <shortName evidence="9">EPSP synthase</shortName>
        <shortName evidence="9">EPSPS</shortName>
    </alternativeName>
</protein>
<dbReference type="UniPathway" id="UPA00053">
    <property type="reaction ID" value="UER00089"/>
</dbReference>
<feature type="binding site" evidence="9">
    <location>
        <position position="122"/>
    </location>
    <ligand>
        <name>phosphoenolpyruvate</name>
        <dbReference type="ChEBI" id="CHEBI:58702"/>
    </ligand>
</feature>
<evidence type="ECO:0000256" key="4">
    <source>
        <dbReference type="ARBA" id="ARBA00022490"/>
    </source>
</evidence>
<comment type="similarity">
    <text evidence="3 9">Belongs to the EPSP synthase family.</text>
</comment>
<evidence type="ECO:0000313" key="12">
    <source>
        <dbReference type="Proteomes" id="UP000236950"/>
    </source>
</evidence>
<comment type="pathway">
    <text evidence="2 9">Metabolic intermediate biosynthesis; chorismate biosynthesis; chorismate from D-erythrose 4-phosphate and phosphoenolpyruvate: step 6/7.</text>
</comment>
<dbReference type="PIRSF" id="PIRSF000505">
    <property type="entry name" value="EPSPS"/>
    <property type="match status" value="1"/>
</dbReference>
<proteinExistence type="inferred from homology"/>
<dbReference type="GO" id="GO:0009073">
    <property type="term" value="P:aromatic amino acid family biosynthetic process"/>
    <property type="evidence" value="ECO:0007669"/>
    <property type="project" value="UniProtKB-KW"/>
</dbReference>